<dbReference type="Proteomes" id="UP000886874">
    <property type="component" value="Unassembled WGS sequence"/>
</dbReference>
<name>A0A9D1CNS2_9FIRM</name>
<dbReference type="Gene3D" id="2.30.22.10">
    <property type="entry name" value="Head domain of nucleotide exchange factor GrpE"/>
    <property type="match status" value="1"/>
</dbReference>
<dbReference type="Pfam" id="PF01025">
    <property type="entry name" value="GrpE"/>
    <property type="match status" value="1"/>
</dbReference>
<comment type="function">
    <text evidence="3 4">Participates actively in the response to hyperosmotic and heat shock by preventing the aggregation of stress-denatured proteins, in association with DnaK and GrpE. It is the nucleotide exchange factor for DnaK and may function as a thermosensor. Unfolded proteins bind initially to DnaJ; upon interaction with the DnaJ-bound protein, DnaK hydrolyzes its bound ATP, resulting in the formation of a stable complex. GrpE releases ADP from DnaK; ATP binding to DnaK triggers the release of the substrate protein, thus completing the reaction cycle. Several rounds of ATP-dependent interactions between DnaJ, DnaK and GrpE are required for fully efficient folding.</text>
</comment>
<comment type="subcellular location">
    <subcellularLocation>
        <location evidence="3">Cytoplasm</location>
    </subcellularLocation>
</comment>
<dbReference type="AlphaFoldDB" id="A0A9D1CNS2"/>
<dbReference type="SUPFAM" id="SSF58014">
    <property type="entry name" value="Coiled-coil domain of nucleotide exchange factor GrpE"/>
    <property type="match status" value="1"/>
</dbReference>
<dbReference type="SUPFAM" id="SSF51064">
    <property type="entry name" value="Head domain of nucleotide exchange factor GrpE"/>
    <property type="match status" value="1"/>
</dbReference>
<accession>A0A9D1CNS2</accession>
<keyword evidence="2 3" id="KW-0143">Chaperone</keyword>
<gene>
    <name evidence="3" type="primary">grpE</name>
    <name evidence="6" type="ORF">IAA67_04890</name>
</gene>
<evidence type="ECO:0000313" key="7">
    <source>
        <dbReference type="Proteomes" id="UP000886874"/>
    </source>
</evidence>
<dbReference type="PANTHER" id="PTHR21237:SF23">
    <property type="entry name" value="GRPE PROTEIN HOMOLOG, MITOCHONDRIAL"/>
    <property type="match status" value="1"/>
</dbReference>
<comment type="similarity">
    <text evidence="1 3 5">Belongs to the GrpE family.</text>
</comment>
<dbReference type="HAMAP" id="MF_01151">
    <property type="entry name" value="GrpE"/>
    <property type="match status" value="1"/>
</dbReference>
<dbReference type="InterPro" id="IPR009012">
    <property type="entry name" value="GrpE_head"/>
</dbReference>
<evidence type="ECO:0000256" key="2">
    <source>
        <dbReference type="ARBA" id="ARBA00023186"/>
    </source>
</evidence>
<dbReference type="Gene3D" id="3.90.20.20">
    <property type="match status" value="1"/>
</dbReference>
<dbReference type="GO" id="GO:0005737">
    <property type="term" value="C:cytoplasm"/>
    <property type="evidence" value="ECO:0007669"/>
    <property type="project" value="UniProtKB-SubCell"/>
</dbReference>
<dbReference type="GO" id="GO:0042803">
    <property type="term" value="F:protein homodimerization activity"/>
    <property type="evidence" value="ECO:0007669"/>
    <property type="project" value="InterPro"/>
</dbReference>
<keyword evidence="3" id="KW-0963">Cytoplasm</keyword>
<dbReference type="PROSITE" id="PS01071">
    <property type="entry name" value="GRPE"/>
    <property type="match status" value="1"/>
</dbReference>
<evidence type="ECO:0000256" key="4">
    <source>
        <dbReference type="RuleBase" id="RU000639"/>
    </source>
</evidence>
<reference evidence="6" key="2">
    <citation type="journal article" date="2021" name="PeerJ">
        <title>Extensive microbial diversity within the chicken gut microbiome revealed by metagenomics and culture.</title>
        <authorList>
            <person name="Gilroy R."/>
            <person name="Ravi A."/>
            <person name="Getino M."/>
            <person name="Pursley I."/>
            <person name="Horton D.L."/>
            <person name="Alikhan N.F."/>
            <person name="Baker D."/>
            <person name="Gharbi K."/>
            <person name="Hall N."/>
            <person name="Watson M."/>
            <person name="Adriaenssens E.M."/>
            <person name="Foster-Nyarko E."/>
            <person name="Jarju S."/>
            <person name="Secka A."/>
            <person name="Antonio M."/>
            <person name="Oren A."/>
            <person name="Chaudhuri R.R."/>
            <person name="La Ragione R."/>
            <person name="Hildebrand F."/>
            <person name="Pallen M.J."/>
        </authorList>
    </citation>
    <scope>NUCLEOTIDE SEQUENCE</scope>
    <source>
        <strain evidence="6">ChiSjej2B20-13462</strain>
    </source>
</reference>
<sequence length="146" mass="16810">MAFFTRRQPPQPDGRYEALEAEYRNYRRRTALELEDAAGKSARQTVLPFLSLYDDLNRALACPCGDAAFYQGVELIYKRLLQTLTDLGVKPMDSLGRMFNPTYHEAVEMISDPKYRRDEIVEVLQVGFTMDDEVIRHARVVVANCE</sequence>
<dbReference type="GO" id="GO:0006457">
    <property type="term" value="P:protein folding"/>
    <property type="evidence" value="ECO:0007669"/>
    <property type="project" value="InterPro"/>
</dbReference>
<evidence type="ECO:0000256" key="1">
    <source>
        <dbReference type="ARBA" id="ARBA00009054"/>
    </source>
</evidence>
<evidence type="ECO:0000256" key="5">
    <source>
        <dbReference type="RuleBase" id="RU004478"/>
    </source>
</evidence>
<dbReference type="EMBL" id="DVFN01000070">
    <property type="protein sequence ID" value="HIQ69652.1"/>
    <property type="molecule type" value="Genomic_DNA"/>
</dbReference>
<dbReference type="GO" id="GO:0051082">
    <property type="term" value="F:unfolded protein binding"/>
    <property type="evidence" value="ECO:0007669"/>
    <property type="project" value="TreeGrafter"/>
</dbReference>
<proteinExistence type="inferred from homology"/>
<dbReference type="GO" id="GO:0051087">
    <property type="term" value="F:protein-folding chaperone binding"/>
    <property type="evidence" value="ECO:0007669"/>
    <property type="project" value="InterPro"/>
</dbReference>
<dbReference type="InterPro" id="IPR013805">
    <property type="entry name" value="GrpE_CC"/>
</dbReference>
<dbReference type="GO" id="GO:0000774">
    <property type="term" value="F:adenyl-nucleotide exchange factor activity"/>
    <property type="evidence" value="ECO:0007669"/>
    <property type="project" value="InterPro"/>
</dbReference>
<reference evidence="6" key="1">
    <citation type="submission" date="2020-10" db="EMBL/GenBank/DDBJ databases">
        <authorList>
            <person name="Gilroy R."/>
        </authorList>
    </citation>
    <scope>NUCLEOTIDE SEQUENCE</scope>
    <source>
        <strain evidence="6">ChiSjej2B20-13462</strain>
    </source>
</reference>
<organism evidence="6 7">
    <name type="scientific">Candidatus Avoscillospira stercorigallinarum</name>
    <dbReference type="NCBI Taxonomy" id="2840708"/>
    <lineage>
        <taxon>Bacteria</taxon>
        <taxon>Bacillati</taxon>
        <taxon>Bacillota</taxon>
        <taxon>Clostridia</taxon>
        <taxon>Eubacteriales</taxon>
        <taxon>Oscillospiraceae</taxon>
        <taxon>Oscillospiraceae incertae sedis</taxon>
        <taxon>Candidatus Avoscillospira</taxon>
    </lineage>
</organism>
<protein>
    <recommendedName>
        <fullName evidence="3 4">Protein GrpE</fullName>
    </recommendedName>
    <alternativeName>
        <fullName evidence="3">HSP-70 cofactor</fullName>
    </alternativeName>
</protein>
<dbReference type="CDD" id="cd00446">
    <property type="entry name" value="GrpE"/>
    <property type="match status" value="1"/>
</dbReference>
<keyword evidence="3 4" id="KW-0346">Stress response</keyword>
<evidence type="ECO:0000256" key="3">
    <source>
        <dbReference type="HAMAP-Rule" id="MF_01151"/>
    </source>
</evidence>
<evidence type="ECO:0000313" key="6">
    <source>
        <dbReference type="EMBL" id="HIQ69652.1"/>
    </source>
</evidence>
<dbReference type="PANTHER" id="PTHR21237">
    <property type="entry name" value="GRPE PROTEIN"/>
    <property type="match status" value="1"/>
</dbReference>
<dbReference type="InterPro" id="IPR000740">
    <property type="entry name" value="GrpE"/>
</dbReference>
<comment type="caution">
    <text evidence="6">The sequence shown here is derived from an EMBL/GenBank/DDBJ whole genome shotgun (WGS) entry which is preliminary data.</text>
</comment>
<dbReference type="PRINTS" id="PR00773">
    <property type="entry name" value="GRPEPROTEIN"/>
</dbReference>
<comment type="subunit">
    <text evidence="3">Homodimer.</text>
</comment>